<dbReference type="OrthoDB" id="30861at2157"/>
<dbReference type="GO" id="GO:0003677">
    <property type="term" value="F:DNA binding"/>
    <property type="evidence" value="ECO:0007669"/>
    <property type="project" value="UniProtKB-KW"/>
</dbReference>
<dbReference type="SUPFAM" id="SSF89447">
    <property type="entry name" value="AbrB/MazE/MraZ-like"/>
    <property type="match status" value="1"/>
</dbReference>
<dbReference type="NCBIfam" id="TIGR01439">
    <property type="entry name" value="lp_hng_hel_AbrB"/>
    <property type="match status" value="1"/>
</dbReference>
<name>A0A6N0NZR8_9CREN</name>
<dbReference type="PANTHER" id="PTHR34860">
    <property type="entry name" value="REPRESSOR-LIKE PROTEIN SSO7C3"/>
    <property type="match status" value="1"/>
</dbReference>
<dbReference type="AlphaFoldDB" id="A0A6N0NZR8"/>
<proteinExistence type="predicted"/>
<dbReference type="Pfam" id="PF04014">
    <property type="entry name" value="MazE_antitoxin"/>
    <property type="match status" value="1"/>
</dbReference>
<evidence type="ECO:0000313" key="3">
    <source>
        <dbReference type="Proteomes" id="UP000509301"/>
    </source>
</evidence>
<dbReference type="InterPro" id="IPR052975">
    <property type="entry name" value="Repressor-like_regulatory"/>
</dbReference>
<dbReference type="PANTHER" id="PTHR34860:SF7">
    <property type="entry name" value="TRANSCRIPTION REGULATOR, SPOVT_ABRB FAMILY"/>
    <property type="match status" value="1"/>
</dbReference>
<reference evidence="2 3" key="1">
    <citation type="submission" date="2020-02" db="EMBL/GenBank/DDBJ databases">
        <title>Comparative genome analysis reveals the metabolism and evolution of the thermophilic archaeal genus Metallosphaera.</title>
        <authorList>
            <person name="Jiang C."/>
        </authorList>
    </citation>
    <scope>NUCLEOTIDE SEQUENCE [LARGE SCALE GENOMIC DNA]</scope>
    <source>
        <strain evidence="2 3">Ric-A</strain>
    </source>
</reference>
<dbReference type="InterPro" id="IPR037914">
    <property type="entry name" value="SpoVT-AbrB_sf"/>
</dbReference>
<dbReference type="InterPro" id="IPR007159">
    <property type="entry name" value="SpoVT-AbrB_dom"/>
</dbReference>
<keyword evidence="3" id="KW-1185">Reference proteome</keyword>
<feature type="domain" description="SpoVT-AbrB" evidence="1">
    <location>
        <begin position="3"/>
        <end position="48"/>
    </location>
</feature>
<dbReference type="Gene3D" id="2.10.260.10">
    <property type="match status" value="1"/>
</dbReference>
<dbReference type="RefSeq" id="WP_174631826.1">
    <property type="nucleotide sequence ID" value="NZ_CP049074.1"/>
</dbReference>
<dbReference type="Proteomes" id="UP000509301">
    <property type="component" value="Chromosome"/>
</dbReference>
<keyword evidence="2" id="KW-0238">DNA-binding</keyword>
<evidence type="ECO:0000259" key="1">
    <source>
        <dbReference type="SMART" id="SM00966"/>
    </source>
</evidence>
<dbReference type="SMART" id="SM00966">
    <property type="entry name" value="SpoVT_AbrB"/>
    <property type="match status" value="1"/>
</dbReference>
<sequence length="79" mass="9142">MEVKVYKKGIVVLPLSVRERINIREGSRLEVEIVDNAIVLRPKSTLLEAFGVDDKETGKRLVKELEEDRRVEIEKESSY</sequence>
<organism evidence="2 3">
    <name type="scientific">Metallosphaera tengchongensis</name>
    <dbReference type="NCBI Taxonomy" id="1532350"/>
    <lineage>
        <taxon>Archaea</taxon>
        <taxon>Thermoproteota</taxon>
        <taxon>Thermoprotei</taxon>
        <taxon>Sulfolobales</taxon>
        <taxon>Sulfolobaceae</taxon>
        <taxon>Metallosphaera</taxon>
    </lineage>
</organism>
<dbReference type="KEGG" id="mten:GWK48_09770"/>
<gene>
    <name evidence="2" type="ORF">GWK48_09770</name>
</gene>
<protein>
    <submittedName>
        <fullName evidence="2">AbrB/MazE/SpoVT family DNA-binding domain-containing protein</fullName>
    </submittedName>
</protein>
<accession>A0A6N0NZR8</accession>
<dbReference type="EMBL" id="CP049074">
    <property type="protein sequence ID" value="QKR00631.1"/>
    <property type="molecule type" value="Genomic_DNA"/>
</dbReference>
<evidence type="ECO:0000313" key="2">
    <source>
        <dbReference type="EMBL" id="QKR00631.1"/>
    </source>
</evidence>
<dbReference type="GeneID" id="55642232"/>